<dbReference type="AlphaFoldDB" id="A0A6H1TZT4"/>
<proteinExistence type="predicted"/>
<evidence type="ECO:0000313" key="2">
    <source>
        <dbReference type="Proteomes" id="UP000500857"/>
    </source>
</evidence>
<dbReference type="Proteomes" id="UP000500857">
    <property type="component" value="Chromosome"/>
</dbReference>
<organism evidence="1 2">
    <name type="scientific">Oxynema aestuarii AP17</name>
    <dbReference type="NCBI Taxonomy" id="2064643"/>
    <lineage>
        <taxon>Bacteria</taxon>
        <taxon>Bacillati</taxon>
        <taxon>Cyanobacteriota</taxon>
        <taxon>Cyanophyceae</taxon>
        <taxon>Oscillatoriophycideae</taxon>
        <taxon>Oscillatoriales</taxon>
        <taxon>Oscillatoriaceae</taxon>
        <taxon>Oxynema</taxon>
        <taxon>Oxynema aestuarii</taxon>
    </lineage>
</organism>
<name>A0A6H1TZT4_9CYAN</name>
<accession>A0A6H1TZT4</accession>
<sequence>MGHIQSDPAIETKENGERRWVLHNYFSERHGEAYRRSPYGQHPLL</sequence>
<gene>
    <name evidence="1" type="ORF">HCG48_17385</name>
</gene>
<evidence type="ECO:0000313" key="1">
    <source>
        <dbReference type="EMBL" id="QIZ72122.1"/>
    </source>
</evidence>
<keyword evidence="2" id="KW-1185">Reference proteome</keyword>
<protein>
    <submittedName>
        <fullName evidence="1">Uncharacterized protein</fullName>
    </submittedName>
</protein>
<dbReference type="KEGG" id="oxy:HCG48_17385"/>
<dbReference type="RefSeq" id="WP_168570272.1">
    <property type="nucleotide sequence ID" value="NZ_CP051167.1"/>
</dbReference>
<dbReference type="EMBL" id="CP051167">
    <property type="protein sequence ID" value="QIZ72122.1"/>
    <property type="molecule type" value="Genomic_DNA"/>
</dbReference>
<reference evidence="1 2" key="1">
    <citation type="submission" date="2020-04" db="EMBL/GenBank/DDBJ databases">
        <authorList>
            <person name="Basu S."/>
            <person name="Maruthanayagam V."/>
            <person name="Chakraborty S."/>
            <person name="Pramanik A."/>
            <person name="Mukherjee J."/>
            <person name="Brink B."/>
        </authorList>
    </citation>
    <scope>NUCLEOTIDE SEQUENCE [LARGE SCALE GENOMIC DNA]</scope>
    <source>
        <strain evidence="1 2">AP17</strain>
    </source>
</reference>